<dbReference type="Gene3D" id="1.25.40.10">
    <property type="entry name" value="Tetratricopeptide repeat domain"/>
    <property type="match status" value="2"/>
</dbReference>
<organism evidence="2">
    <name type="scientific">Bionectria ochroleuca</name>
    <name type="common">Gliocladium roseum</name>
    <dbReference type="NCBI Taxonomy" id="29856"/>
    <lineage>
        <taxon>Eukaryota</taxon>
        <taxon>Fungi</taxon>
        <taxon>Dikarya</taxon>
        <taxon>Ascomycota</taxon>
        <taxon>Pezizomycotina</taxon>
        <taxon>Sordariomycetes</taxon>
        <taxon>Hypocreomycetidae</taxon>
        <taxon>Hypocreales</taxon>
        <taxon>Bionectriaceae</taxon>
        <taxon>Clonostachys</taxon>
    </lineage>
</organism>
<protein>
    <recommendedName>
        <fullName evidence="1">DUF7779 domain-containing protein</fullName>
    </recommendedName>
</protein>
<name>A0A0B7K938_BIOOC</name>
<dbReference type="SMART" id="SM00028">
    <property type="entry name" value="TPR"/>
    <property type="match status" value="7"/>
</dbReference>
<dbReference type="AlphaFoldDB" id="A0A0B7K938"/>
<dbReference type="Pfam" id="PF13424">
    <property type="entry name" value="TPR_12"/>
    <property type="match status" value="3"/>
</dbReference>
<dbReference type="Gene3D" id="3.40.50.300">
    <property type="entry name" value="P-loop containing nucleotide triphosphate hydrolases"/>
    <property type="match status" value="1"/>
</dbReference>
<dbReference type="InterPro" id="IPR027417">
    <property type="entry name" value="P-loop_NTPase"/>
</dbReference>
<dbReference type="SUPFAM" id="SSF48452">
    <property type="entry name" value="TPR-like"/>
    <property type="match status" value="2"/>
</dbReference>
<dbReference type="PANTHER" id="PTHR46082">
    <property type="entry name" value="ATP/GTP-BINDING PROTEIN-RELATED"/>
    <property type="match status" value="1"/>
</dbReference>
<dbReference type="PANTHER" id="PTHR46082:SF6">
    <property type="entry name" value="AAA+ ATPASE DOMAIN-CONTAINING PROTEIN-RELATED"/>
    <property type="match status" value="1"/>
</dbReference>
<dbReference type="Pfam" id="PF25000">
    <property type="entry name" value="DUF7779"/>
    <property type="match status" value="1"/>
</dbReference>
<evidence type="ECO:0000259" key="1">
    <source>
        <dbReference type="Pfam" id="PF25000"/>
    </source>
</evidence>
<dbReference type="InterPro" id="IPR053137">
    <property type="entry name" value="NLR-like"/>
</dbReference>
<dbReference type="InterPro" id="IPR056681">
    <property type="entry name" value="DUF7779"/>
</dbReference>
<feature type="domain" description="DUF7779" evidence="1">
    <location>
        <begin position="669"/>
        <end position="748"/>
    </location>
</feature>
<gene>
    <name evidence="2" type="ORF">BN869_000007498_1</name>
</gene>
<feature type="non-terminal residue" evidence="2">
    <location>
        <position position="1"/>
    </location>
</feature>
<proteinExistence type="predicted"/>
<feature type="non-terminal residue" evidence="2">
    <location>
        <position position="1128"/>
    </location>
</feature>
<dbReference type="InterPro" id="IPR011990">
    <property type="entry name" value="TPR-like_helical_dom_sf"/>
</dbReference>
<dbReference type="SUPFAM" id="SSF52540">
    <property type="entry name" value="P-loop containing nucleoside triphosphate hydrolases"/>
    <property type="match status" value="1"/>
</dbReference>
<dbReference type="Gene3D" id="3.40.50.1820">
    <property type="entry name" value="alpha/beta hydrolase"/>
    <property type="match status" value="1"/>
</dbReference>
<evidence type="ECO:0000313" key="2">
    <source>
        <dbReference type="EMBL" id="CEO51440.1"/>
    </source>
</evidence>
<dbReference type="SUPFAM" id="SSF53474">
    <property type="entry name" value="alpha/beta-Hydrolases"/>
    <property type="match status" value="1"/>
</dbReference>
<reference evidence="2" key="1">
    <citation type="submission" date="2015-01" db="EMBL/GenBank/DDBJ databases">
        <authorList>
            <person name="Durling Mikael"/>
        </authorList>
    </citation>
    <scope>NUCLEOTIDE SEQUENCE</scope>
</reference>
<accession>A0A0B7K938</accession>
<dbReference type="InterPro" id="IPR019734">
    <property type="entry name" value="TPR_rpt"/>
</dbReference>
<dbReference type="InterPro" id="IPR029058">
    <property type="entry name" value="AB_hydrolase_fold"/>
</dbReference>
<dbReference type="NCBIfam" id="NF040586">
    <property type="entry name" value="FxSxx_TPR"/>
    <property type="match status" value="1"/>
</dbReference>
<dbReference type="EMBL" id="CDPU01000023">
    <property type="protein sequence ID" value="CEO51440.1"/>
    <property type="molecule type" value="Genomic_DNA"/>
</dbReference>
<sequence>WLPASAYAFTLQQYHAIAQPRSPLFNLLRTSFLLLSDILGLMDVSLGYPRSQVMPDMRKLFRRQEKKPSSALPISAPLATSVPPISVPPTSVPTTSESLNRKKILSLGIKALHCPELCDVDIVFIHGLSGDREKTWTGPNQTEPWPKTILPDRLPTARILVFGYDAKWLKDSSSRNRVQEHASNLLASLGRHRDEDNTSSRPIIFVCHSLGGLVCMDALVLSEQQGGQHHLPKIHEQTIGIQFLGTPHQGSELAPWAKLVSRYLFPMRQTNSEITGVLRQDSEELARIQHSFHLRLQLRPQLGLPAISITYFFEELPTPHLGVVVPKESATRPGCSNIGIHANHSNMTKFEDANDDGFLKVSGELRRYIEVAKQASPNARLDVDEQATMHFTVPYSSNENFIGRIDILRQLESCFNLSNINRTWQPRIALYGLGGIGKTQIAIQFTYWLRHQFPDMAVYWVHASNADRFRQSFTSIAQECGIPGLDDPEIDVLPLVKAWLGKKDNGRWLMVIDNADDEALFTTHQQTSTSSSRSSGNLGGFIPDCANGNILITTRNKKAGSRLTKGKQLIEIGKMDVSDCVKLLHLQLDDSASTESVGRLSEQLEYIPLALVQAAAFIRENAVPIDYYLELLMERPVDLLGEEFEAVGRDEESLHAVATTWMISFQQIQQRNPLAGEFLSLMAFFDRQEIPRSFLLNYYERRNDGKDGVLEVTKAIGLLLSFCLIREEASQNITIHRLVQMTTRKWLSIQRHEDAYKGEALSTVLEMFPDRQSVENRFENRTTCTAYLAHAQVVRGLMSSIEGGEITRAGLLTKIGGYFREEGRSKEAEEAHKEAGTIYREILGEEDHNTLTSMGDLALIWWDLARFEEAEKLLIKVIELRKRVLGDEHPDTIISMGNLAQTIYGQGRLGEAEKLQTKVLDLYKRVRGEEHPNTLRGMGNLALTISNLGRLGEAEKLQTKVLDLCKRFRGEEHPETLIGMNNLAQTIRDLGRLGEAEKLQTKVLDLCKRFRGEEHSETLRAMGNLAQIISDLGRLGEAEKLQTKVLDLCKRVHGEEHPATLNSMNHLAHTWRKLGRPDEAIEMIMECMELQKRILGEHHPRTLSSIKTLRYWLSLPTAITNAKQEELA</sequence>